<dbReference type="InterPro" id="IPR036864">
    <property type="entry name" value="Zn2-C6_fun-type_DNA-bd_sf"/>
</dbReference>
<evidence type="ECO:0000256" key="6">
    <source>
        <dbReference type="ARBA" id="ARBA00023163"/>
    </source>
</evidence>
<keyword evidence="3" id="KW-0862">Zinc</keyword>
<feature type="region of interest" description="Disordered" evidence="8">
    <location>
        <begin position="94"/>
        <end position="139"/>
    </location>
</feature>
<dbReference type="PANTHER" id="PTHR47540">
    <property type="entry name" value="THIAMINE REPRESSIBLE GENES REGULATORY PROTEIN THI5"/>
    <property type="match status" value="1"/>
</dbReference>
<organism evidence="10 11">
    <name type="scientific">Aspergillus keveii</name>
    <dbReference type="NCBI Taxonomy" id="714993"/>
    <lineage>
        <taxon>Eukaryota</taxon>
        <taxon>Fungi</taxon>
        <taxon>Dikarya</taxon>
        <taxon>Ascomycota</taxon>
        <taxon>Pezizomycotina</taxon>
        <taxon>Eurotiomycetes</taxon>
        <taxon>Eurotiomycetidae</taxon>
        <taxon>Eurotiales</taxon>
        <taxon>Aspergillaceae</taxon>
        <taxon>Aspergillus</taxon>
        <taxon>Aspergillus subgen. Nidulantes</taxon>
    </lineage>
</organism>
<dbReference type="EMBL" id="JBFTWV010000018">
    <property type="protein sequence ID" value="KAL2797562.1"/>
    <property type="molecule type" value="Genomic_DNA"/>
</dbReference>
<evidence type="ECO:0000256" key="4">
    <source>
        <dbReference type="ARBA" id="ARBA00023015"/>
    </source>
</evidence>
<dbReference type="SMART" id="SM00066">
    <property type="entry name" value="GAL4"/>
    <property type="match status" value="1"/>
</dbReference>
<evidence type="ECO:0000256" key="5">
    <source>
        <dbReference type="ARBA" id="ARBA00023125"/>
    </source>
</evidence>
<evidence type="ECO:0000313" key="11">
    <source>
        <dbReference type="Proteomes" id="UP001610563"/>
    </source>
</evidence>
<proteinExistence type="predicted"/>
<dbReference type="SUPFAM" id="SSF57701">
    <property type="entry name" value="Zn2/Cys6 DNA-binding domain"/>
    <property type="match status" value="1"/>
</dbReference>
<dbReference type="InterPro" id="IPR007219">
    <property type="entry name" value="XnlR_reg_dom"/>
</dbReference>
<dbReference type="PROSITE" id="PS00463">
    <property type="entry name" value="ZN2_CY6_FUNGAL_1"/>
    <property type="match status" value="1"/>
</dbReference>
<dbReference type="CDD" id="cd00067">
    <property type="entry name" value="GAL4"/>
    <property type="match status" value="1"/>
</dbReference>
<evidence type="ECO:0000256" key="3">
    <source>
        <dbReference type="ARBA" id="ARBA00022833"/>
    </source>
</evidence>
<evidence type="ECO:0000313" key="10">
    <source>
        <dbReference type="EMBL" id="KAL2797562.1"/>
    </source>
</evidence>
<keyword evidence="6" id="KW-0804">Transcription</keyword>
<dbReference type="Gene3D" id="4.10.240.10">
    <property type="entry name" value="Zn(2)-C6 fungal-type DNA-binding domain"/>
    <property type="match status" value="1"/>
</dbReference>
<evidence type="ECO:0000259" key="9">
    <source>
        <dbReference type="PROSITE" id="PS50048"/>
    </source>
</evidence>
<dbReference type="Proteomes" id="UP001610563">
    <property type="component" value="Unassembled WGS sequence"/>
</dbReference>
<keyword evidence="2" id="KW-0479">Metal-binding</keyword>
<name>A0ABR4GET7_9EURO</name>
<feature type="domain" description="Zn(2)-C6 fungal-type" evidence="9">
    <location>
        <begin position="31"/>
        <end position="60"/>
    </location>
</feature>
<dbReference type="Pfam" id="PF04082">
    <property type="entry name" value="Fungal_trans"/>
    <property type="match status" value="1"/>
</dbReference>
<accession>A0ABR4GET7</accession>
<gene>
    <name evidence="10" type="ORF">BJX66DRAFT_86492</name>
</gene>
<sequence length="431" mass="48830">MFRHYKMPSHSNGDSYQSIAAERPKDRTGRACERCRRMKIKCDQATTCSNCRSSFNDCVYTEPRRKRKASPHVDRLQGLEKRVKAMEEPYQAIYTTRDSPQSPIAPTQQQAYPSSTDGATAPRFQDQPNNRPNEGEARFGCSSADRAFIDRLKIELGDGPGADFDSRPRLRDRPAVRLFHSADSEPRFTSLPPRERAEYLTNRALDSTVLCHVLHRPTFDSVFELLYSLDPSDYGTEEMRHIPLVYALMALGCLSEKIDAGLSESGDDIIAERTNYFATCRGLVDLNDCTDIISLQAVFYMNLFLLSTERLSLCYTYLTHAFSLAIRNNLQLRGDINTAEIQRRLFLSLRQLLMAVASMCGYPAPISSNEIDIEEPQDLDDTELKSTGASHSLQDPTMIRNMSGFIGLLKLHNILDQVVRKIYSSRGLRKK</sequence>
<keyword evidence="11" id="KW-1185">Reference proteome</keyword>
<feature type="region of interest" description="Disordered" evidence="8">
    <location>
        <begin position="1"/>
        <end position="27"/>
    </location>
</feature>
<protein>
    <submittedName>
        <fullName evidence="10">Fungal-specific transcription factor domain-containing protein</fullName>
    </submittedName>
</protein>
<keyword evidence="4" id="KW-0805">Transcription regulation</keyword>
<evidence type="ECO:0000256" key="8">
    <source>
        <dbReference type="SAM" id="MobiDB-lite"/>
    </source>
</evidence>
<comment type="subcellular location">
    <subcellularLocation>
        <location evidence="1">Nucleus</location>
    </subcellularLocation>
</comment>
<keyword evidence="5" id="KW-0238">DNA-binding</keyword>
<evidence type="ECO:0000256" key="2">
    <source>
        <dbReference type="ARBA" id="ARBA00022723"/>
    </source>
</evidence>
<evidence type="ECO:0000256" key="7">
    <source>
        <dbReference type="ARBA" id="ARBA00023242"/>
    </source>
</evidence>
<feature type="compositionally biased region" description="Polar residues" evidence="8">
    <location>
        <begin position="9"/>
        <end position="18"/>
    </location>
</feature>
<dbReference type="CDD" id="cd12148">
    <property type="entry name" value="fungal_TF_MHR"/>
    <property type="match status" value="1"/>
</dbReference>
<feature type="compositionally biased region" description="Polar residues" evidence="8">
    <location>
        <begin position="94"/>
        <end position="118"/>
    </location>
</feature>
<dbReference type="PROSITE" id="PS50048">
    <property type="entry name" value="ZN2_CY6_FUNGAL_2"/>
    <property type="match status" value="1"/>
</dbReference>
<keyword evidence="7" id="KW-0539">Nucleus</keyword>
<dbReference type="Pfam" id="PF00172">
    <property type="entry name" value="Zn_clus"/>
    <property type="match status" value="1"/>
</dbReference>
<dbReference type="InterPro" id="IPR001138">
    <property type="entry name" value="Zn2Cys6_DnaBD"/>
</dbReference>
<comment type="caution">
    <text evidence="10">The sequence shown here is derived from an EMBL/GenBank/DDBJ whole genome shotgun (WGS) entry which is preliminary data.</text>
</comment>
<reference evidence="10 11" key="1">
    <citation type="submission" date="2024-07" db="EMBL/GenBank/DDBJ databases">
        <title>Section-level genome sequencing and comparative genomics of Aspergillus sections Usti and Cavernicolus.</title>
        <authorList>
            <consortium name="Lawrence Berkeley National Laboratory"/>
            <person name="Nybo J.L."/>
            <person name="Vesth T.C."/>
            <person name="Theobald S."/>
            <person name="Frisvad J.C."/>
            <person name="Larsen T.O."/>
            <person name="Kjaerboelling I."/>
            <person name="Rothschild-Mancinelli K."/>
            <person name="Lyhne E.K."/>
            <person name="Kogle M.E."/>
            <person name="Barry K."/>
            <person name="Clum A."/>
            <person name="Na H."/>
            <person name="Ledsgaard L."/>
            <person name="Lin J."/>
            <person name="Lipzen A."/>
            <person name="Kuo A."/>
            <person name="Riley R."/>
            <person name="Mondo S."/>
            <person name="Labutti K."/>
            <person name="Haridas S."/>
            <person name="Pangalinan J."/>
            <person name="Salamov A.A."/>
            <person name="Simmons B.A."/>
            <person name="Magnuson J.K."/>
            <person name="Chen J."/>
            <person name="Drula E."/>
            <person name="Henrissat B."/>
            <person name="Wiebenga A."/>
            <person name="Lubbers R.J."/>
            <person name="Gomes A.C."/>
            <person name="Makela M.R."/>
            <person name="Stajich J."/>
            <person name="Grigoriev I.V."/>
            <person name="Mortensen U.H."/>
            <person name="De Vries R.P."/>
            <person name="Baker S.E."/>
            <person name="Andersen M.R."/>
        </authorList>
    </citation>
    <scope>NUCLEOTIDE SEQUENCE [LARGE SCALE GENOMIC DNA]</scope>
    <source>
        <strain evidence="10 11">CBS 209.92</strain>
    </source>
</reference>
<dbReference type="PANTHER" id="PTHR47540:SF1">
    <property type="entry name" value="ACTIVATOR OF STRESS GENES 1-RELATED"/>
    <property type="match status" value="1"/>
</dbReference>
<evidence type="ECO:0000256" key="1">
    <source>
        <dbReference type="ARBA" id="ARBA00004123"/>
    </source>
</evidence>
<dbReference type="InterPro" id="IPR051711">
    <property type="entry name" value="Stress_Response_Reg"/>
</dbReference>